<keyword evidence="4" id="KW-0472">Membrane</keyword>
<dbReference type="GO" id="GO:0006935">
    <property type="term" value="P:chemotaxis"/>
    <property type="evidence" value="ECO:0007669"/>
    <property type="project" value="UniProtKB-KW"/>
</dbReference>
<dbReference type="SUPFAM" id="SSF58104">
    <property type="entry name" value="Methyl-accepting chemotaxis protein (MCP) signaling domain"/>
    <property type="match status" value="1"/>
</dbReference>
<feature type="transmembrane region" description="Helical" evidence="4">
    <location>
        <begin position="199"/>
        <end position="224"/>
    </location>
</feature>
<dbReference type="SMART" id="SM00283">
    <property type="entry name" value="MA"/>
    <property type="match status" value="1"/>
</dbReference>
<dbReference type="InterPro" id="IPR003660">
    <property type="entry name" value="HAMP_dom"/>
</dbReference>
<dbReference type="CDD" id="cd06225">
    <property type="entry name" value="HAMP"/>
    <property type="match status" value="1"/>
</dbReference>
<sequence length="585" mass="64123">MAKKKSKRVKSSYWKKHLAAKLFSIFALQVCVLIAYTVGAYMNNSAIKQEVKAVTEDKYQDLNDIFVLTSGMEAIQRELFDYVFQDENMNSQMMEESLKMETEEVQTTLTNFISRVPEEGQVKLAEFQTAVNEYLALFDQIVQLKNNSGSETEIMTLMDQARDMGDTLNMHLSGMKEQSDANMADSKTVLDNEAMRYTAMINGLVVVIILVTLFFAGIVLTGVIKPATKAKKELDILISSLQEGKLDLSRRIEIKTQDEIAQLVGGINIFLDMLHKTIESIVKQSDALYASVDTVASQVFTAGENVSNISATMEELAASMEEVSATIVHVNEDAANAEKNVVDISNRSENSLSFVSEMKSRAELLQKEAVGSKNDTNRMIEEISNTIKKSVKDSEKVAGIDTLTNEILEISSQTNLLALNASIEAARAGEAGKGFAVVADEIRQLADSSRNTANSIQQLSKDVTDAVKGLAGSAEEILEFIHNTIIADYDKFIRNGMQYQDDAVKINGMVEEFSVKARQAKDTINSIVNSFDGISSAVEESTIGVSEVANSTTGLVTIINQIQDAEESTGLIAVSLGEEANRFSV</sequence>
<dbReference type="Gene3D" id="1.10.287.950">
    <property type="entry name" value="Methyl-accepting chemotaxis protein"/>
    <property type="match status" value="1"/>
</dbReference>
<dbReference type="OrthoDB" id="9760371at2"/>
<proteinExistence type="inferred from homology"/>
<dbReference type="InterPro" id="IPR051310">
    <property type="entry name" value="MCP_chemotaxis"/>
</dbReference>
<evidence type="ECO:0000256" key="4">
    <source>
        <dbReference type="SAM" id="Phobius"/>
    </source>
</evidence>
<keyword evidence="8" id="KW-1185">Reference proteome</keyword>
<dbReference type="GO" id="GO:0007165">
    <property type="term" value="P:signal transduction"/>
    <property type="evidence" value="ECO:0007669"/>
    <property type="project" value="UniProtKB-KW"/>
</dbReference>
<organism evidence="7 8">
    <name type="scientific">Anaeromicropila populeti</name>
    <dbReference type="NCBI Taxonomy" id="37658"/>
    <lineage>
        <taxon>Bacteria</taxon>
        <taxon>Bacillati</taxon>
        <taxon>Bacillota</taxon>
        <taxon>Clostridia</taxon>
        <taxon>Lachnospirales</taxon>
        <taxon>Lachnospiraceae</taxon>
        <taxon>Anaeromicropila</taxon>
    </lineage>
</organism>
<keyword evidence="4" id="KW-1133">Transmembrane helix</keyword>
<dbReference type="EMBL" id="FOYZ01000006">
    <property type="protein sequence ID" value="SFR80820.1"/>
    <property type="molecule type" value="Genomic_DNA"/>
</dbReference>
<dbReference type="Proteomes" id="UP000199659">
    <property type="component" value="Unassembled WGS sequence"/>
</dbReference>
<evidence type="ECO:0000256" key="3">
    <source>
        <dbReference type="PROSITE-ProRule" id="PRU00284"/>
    </source>
</evidence>
<reference evidence="7 8" key="1">
    <citation type="submission" date="2016-10" db="EMBL/GenBank/DDBJ databases">
        <authorList>
            <person name="de Groot N.N."/>
        </authorList>
    </citation>
    <scope>NUCLEOTIDE SEQUENCE [LARGE SCALE GENOMIC DNA]</scope>
    <source>
        <strain evidence="7 8">743A</strain>
    </source>
</reference>
<dbReference type="Pfam" id="PF00672">
    <property type="entry name" value="HAMP"/>
    <property type="match status" value="1"/>
</dbReference>
<name>A0A1I6JQL3_9FIRM</name>
<dbReference type="AlphaFoldDB" id="A0A1I6JQL3"/>
<dbReference type="PROSITE" id="PS50111">
    <property type="entry name" value="CHEMOTAXIS_TRANSDUC_2"/>
    <property type="match status" value="1"/>
</dbReference>
<evidence type="ECO:0000256" key="2">
    <source>
        <dbReference type="ARBA" id="ARBA00029447"/>
    </source>
</evidence>
<keyword evidence="1" id="KW-0145">Chemotaxis</keyword>
<evidence type="ECO:0000313" key="7">
    <source>
        <dbReference type="EMBL" id="SFR80820.1"/>
    </source>
</evidence>
<comment type="similarity">
    <text evidence="2">Belongs to the methyl-accepting chemotaxis (MCP) protein family.</text>
</comment>
<dbReference type="PROSITE" id="PS50885">
    <property type="entry name" value="HAMP"/>
    <property type="match status" value="1"/>
</dbReference>
<protein>
    <submittedName>
        <fullName evidence="7">Methyl-accepting chemotaxis protein</fullName>
    </submittedName>
</protein>
<feature type="domain" description="Methyl-accepting transducer" evidence="5">
    <location>
        <begin position="284"/>
        <end position="549"/>
    </location>
</feature>
<dbReference type="RefSeq" id="WP_092560383.1">
    <property type="nucleotide sequence ID" value="NZ_FOYZ01000006.1"/>
</dbReference>
<dbReference type="InterPro" id="IPR004089">
    <property type="entry name" value="MCPsignal_dom"/>
</dbReference>
<evidence type="ECO:0000313" key="8">
    <source>
        <dbReference type="Proteomes" id="UP000199659"/>
    </source>
</evidence>
<keyword evidence="3" id="KW-0807">Transducer</keyword>
<dbReference type="GO" id="GO:0004888">
    <property type="term" value="F:transmembrane signaling receptor activity"/>
    <property type="evidence" value="ECO:0007669"/>
    <property type="project" value="TreeGrafter"/>
</dbReference>
<dbReference type="STRING" id="37658.SAMN05661086_01834"/>
<evidence type="ECO:0000256" key="1">
    <source>
        <dbReference type="ARBA" id="ARBA00022500"/>
    </source>
</evidence>
<dbReference type="GO" id="GO:0005886">
    <property type="term" value="C:plasma membrane"/>
    <property type="evidence" value="ECO:0007669"/>
    <property type="project" value="TreeGrafter"/>
</dbReference>
<dbReference type="PANTHER" id="PTHR43531">
    <property type="entry name" value="PROTEIN ICFG"/>
    <property type="match status" value="1"/>
</dbReference>
<dbReference type="PANTHER" id="PTHR43531:SF11">
    <property type="entry name" value="METHYL-ACCEPTING CHEMOTAXIS PROTEIN 3"/>
    <property type="match status" value="1"/>
</dbReference>
<dbReference type="Pfam" id="PF00015">
    <property type="entry name" value="MCPsignal"/>
    <property type="match status" value="1"/>
</dbReference>
<gene>
    <name evidence="7" type="ORF">SAMN05661086_01834</name>
</gene>
<keyword evidence="4" id="KW-0812">Transmembrane</keyword>
<accession>A0A1I6JQL3</accession>
<feature type="domain" description="HAMP" evidence="6">
    <location>
        <begin position="247"/>
        <end position="279"/>
    </location>
</feature>
<evidence type="ECO:0000259" key="6">
    <source>
        <dbReference type="PROSITE" id="PS50885"/>
    </source>
</evidence>
<evidence type="ECO:0000259" key="5">
    <source>
        <dbReference type="PROSITE" id="PS50111"/>
    </source>
</evidence>